<dbReference type="Proteomes" id="UP000625033">
    <property type="component" value="Unassembled WGS sequence"/>
</dbReference>
<feature type="transmembrane region" description="Helical" evidence="8">
    <location>
        <begin position="12"/>
        <end position="31"/>
    </location>
</feature>
<feature type="transmembrane region" description="Helical" evidence="8">
    <location>
        <begin position="119"/>
        <end position="138"/>
    </location>
</feature>
<dbReference type="SUPFAM" id="SSF81345">
    <property type="entry name" value="ABC transporter involved in vitamin B12 uptake, BtuC"/>
    <property type="match status" value="1"/>
</dbReference>
<dbReference type="GO" id="GO:0005886">
    <property type="term" value="C:plasma membrane"/>
    <property type="evidence" value="ECO:0007669"/>
    <property type="project" value="UniProtKB-SubCell"/>
</dbReference>
<feature type="transmembrane region" description="Helical" evidence="8">
    <location>
        <begin position="238"/>
        <end position="265"/>
    </location>
</feature>
<evidence type="ECO:0000256" key="5">
    <source>
        <dbReference type="ARBA" id="ARBA00022692"/>
    </source>
</evidence>
<keyword evidence="3" id="KW-0813">Transport</keyword>
<comment type="caution">
    <text evidence="9">The sequence shown here is derived from an EMBL/GenBank/DDBJ whole genome shotgun (WGS) entry which is preliminary data.</text>
</comment>
<gene>
    <name evidence="9" type="ORF">IW252_001898</name>
</gene>
<dbReference type="InterPro" id="IPR037294">
    <property type="entry name" value="ABC_BtuC-like"/>
</dbReference>
<evidence type="ECO:0000256" key="7">
    <source>
        <dbReference type="ARBA" id="ARBA00023136"/>
    </source>
</evidence>
<evidence type="ECO:0000256" key="3">
    <source>
        <dbReference type="ARBA" id="ARBA00022448"/>
    </source>
</evidence>
<evidence type="ECO:0000313" key="10">
    <source>
        <dbReference type="Proteomes" id="UP000625033"/>
    </source>
</evidence>
<dbReference type="GO" id="GO:0033214">
    <property type="term" value="P:siderophore-iron import into cell"/>
    <property type="evidence" value="ECO:0007669"/>
    <property type="project" value="TreeGrafter"/>
</dbReference>
<dbReference type="Gene3D" id="1.10.3470.10">
    <property type="entry name" value="ABC transporter involved in vitamin B12 uptake, BtuC"/>
    <property type="match status" value="1"/>
</dbReference>
<evidence type="ECO:0000313" key="9">
    <source>
        <dbReference type="EMBL" id="MBG6085131.1"/>
    </source>
</evidence>
<name>A0A931GJA6_9MICC</name>
<evidence type="ECO:0000256" key="1">
    <source>
        <dbReference type="ARBA" id="ARBA00004651"/>
    </source>
</evidence>
<feature type="transmembrane region" description="Helical" evidence="8">
    <location>
        <begin position="306"/>
        <end position="325"/>
    </location>
</feature>
<dbReference type="GO" id="GO:0022857">
    <property type="term" value="F:transmembrane transporter activity"/>
    <property type="evidence" value="ECO:0007669"/>
    <property type="project" value="InterPro"/>
</dbReference>
<dbReference type="Pfam" id="PF01032">
    <property type="entry name" value="FecCD"/>
    <property type="match status" value="1"/>
</dbReference>
<evidence type="ECO:0000256" key="8">
    <source>
        <dbReference type="SAM" id="Phobius"/>
    </source>
</evidence>
<keyword evidence="6 8" id="KW-1133">Transmembrane helix</keyword>
<keyword evidence="4" id="KW-1003">Cell membrane</keyword>
<keyword evidence="7 8" id="KW-0472">Membrane</keyword>
<feature type="transmembrane region" description="Helical" evidence="8">
    <location>
        <begin position="271"/>
        <end position="294"/>
    </location>
</feature>
<sequence length="333" mass="33207">MSTASSRRRAASVTAALVAAVVVLYLVSLMVGRTFYPLGDVVQVALGADVDGATFTVGRLRLPRASLALAAGAAFGLAGTCFQTLLRNPLASPDVIGISAGASTAAVLGIVVFSLSGPAVSGLAVVSALAVAAAIYALSRRGGSAGTRLILIGIGVAAMAESLTTYVLSKADAWDLQEAMRWLTGSLNGAGWEQVLPVAVALGVLGPILLAQSAPLRMMSLGDDTAAGLGVNVTRTRLTVVLCAVGLVAFATAAAGPIAFVAFLAGPIASGLVGAGRSLLVPAALVGAVLVLGADLAGQYAFASRYPVGVITGVLGAPYLVFLIMRSNRTGAF</sequence>
<evidence type="ECO:0000256" key="4">
    <source>
        <dbReference type="ARBA" id="ARBA00022475"/>
    </source>
</evidence>
<dbReference type="CDD" id="cd06550">
    <property type="entry name" value="TM_ABC_iron-siderophores_like"/>
    <property type="match status" value="1"/>
</dbReference>
<feature type="transmembrane region" description="Helical" evidence="8">
    <location>
        <begin position="95"/>
        <end position="113"/>
    </location>
</feature>
<feature type="transmembrane region" description="Helical" evidence="8">
    <location>
        <begin position="150"/>
        <end position="169"/>
    </location>
</feature>
<dbReference type="RefSeq" id="WP_331271505.1">
    <property type="nucleotide sequence ID" value="NZ_JADOTZ010000001.1"/>
</dbReference>
<feature type="transmembrane region" description="Helical" evidence="8">
    <location>
        <begin position="189"/>
        <end position="211"/>
    </location>
</feature>
<keyword evidence="5 8" id="KW-0812">Transmembrane</keyword>
<dbReference type="PANTHER" id="PTHR30472:SF24">
    <property type="entry name" value="FERRIC ENTEROBACTIN TRANSPORT SYSTEM PERMEASE PROTEIN FEPG"/>
    <property type="match status" value="1"/>
</dbReference>
<proteinExistence type="inferred from homology"/>
<comment type="subcellular location">
    <subcellularLocation>
        <location evidence="1">Cell membrane</location>
        <topology evidence="1">Multi-pass membrane protein</topology>
    </subcellularLocation>
</comment>
<organism evidence="9 10">
    <name type="scientific">Zhihengliuella flava</name>
    <dbReference type="NCBI Taxonomy" id="1285193"/>
    <lineage>
        <taxon>Bacteria</taxon>
        <taxon>Bacillati</taxon>
        <taxon>Actinomycetota</taxon>
        <taxon>Actinomycetes</taxon>
        <taxon>Micrococcales</taxon>
        <taxon>Micrococcaceae</taxon>
        <taxon>Zhihengliuella</taxon>
    </lineage>
</organism>
<dbReference type="EMBL" id="JADOTZ010000001">
    <property type="protein sequence ID" value="MBG6085131.1"/>
    <property type="molecule type" value="Genomic_DNA"/>
</dbReference>
<dbReference type="InterPro" id="IPR000522">
    <property type="entry name" value="ABC_transptr_permease_BtuC"/>
</dbReference>
<accession>A0A931GJA6</accession>
<comment type="similarity">
    <text evidence="2">Belongs to the binding-protein-dependent transport system permease family. FecCD subfamily.</text>
</comment>
<protein>
    <submittedName>
        <fullName evidence="9">Iron complex transport system permease protein</fullName>
    </submittedName>
</protein>
<dbReference type="AlphaFoldDB" id="A0A931GJA6"/>
<reference evidence="9" key="1">
    <citation type="submission" date="2020-11" db="EMBL/GenBank/DDBJ databases">
        <title>Sequencing the genomes of 1000 actinobacteria strains.</title>
        <authorList>
            <person name="Klenk H.-P."/>
        </authorList>
    </citation>
    <scope>NUCLEOTIDE SEQUENCE</scope>
    <source>
        <strain evidence="9">DSM 26152</strain>
    </source>
</reference>
<evidence type="ECO:0000256" key="2">
    <source>
        <dbReference type="ARBA" id="ARBA00007935"/>
    </source>
</evidence>
<feature type="transmembrane region" description="Helical" evidence="8">
    <location>
        <begin position="65"/>
        <end position="86"/>
    </location>
</feature>
<dbReference type="PANTHER" id="PTHR30472">
    <property type="entry name" value="FERRIC ENTEROBACTIN TRANSPORT SYSTEM PERMEASE PROTEIN"/>
    <property type="match status" value="1"/>
</dbReference>
<keyword evidence="10" id="KW-1185">Reference proteome</keyword>
<evidence type="ECO:0000256" key="6">
    <source>
        <dbReference type="ARBA" id="ARBA00022989"/>
    </source>
</evidence>